<protein>
    <submittedName>
        <fullName evidence="2">Uncharacterized protein</fullName>
    </submittedName>
</protein>
<keyword evidence="1" id="KW-1133">Transmembrane helix</keyword>
<evidence type="ECO:0000313" key="3">
    <source>
        <dbReference type="Proteomes" id="UP001328107"/>
    </source>
</evidence>
<evidence type="ECO:0000256" key="1">
    <source>
        <dbReference type="SAM" id="Phobius"/>
    </source>
</evidence>
<keyword evidence="1" id="KW-0472">Membrane</keyword>
<sequence>DYRTFRYPIHCDMSASLWRSLHSYLCIFVLLSAVVMTTSALPQIDPKLRAILESDPKLMAELQDMIDDGTFPGAYERARLFNYHRLG</sequence>
<feature type="transmembrane region" description="Helical" evidence="1">
    <location>
        <begin position="22"/>
        <end position="41"/>
    </location>
</feature>
<dbReference type="EMBL" id="BTRK01000002">
    <property type="protein sequence ID" value="GMR35270.1"/>
    <property type="molecule type" value="Genomic_DNA"/>
</dbReference>
<keyword evidence="3" id="KW-1185">Reference proteome</keyword>
<keyword evidence="1" id="KW-0812">Transmembrane</keyword>
<proteinExistence type="predicted"/>
<accession>A0AAN5C937</accession>
<dbReference type="AlphaFoldDB" id="A0AAN5C937"/>
<organism evidence="2 3">
    <name type="scientific">Pristionchus mayeri</name>
    <dbReference type="NCBI Taxonomy" id="1317129"/>
    <lineage>
        <taxon>Eukaryota</taxon>
        <taxon>Metazoa</taxon>
        <taxon>Ecdysozoa</taxon>
        <taxon>Nematoda</taxon>
        <taxon>Chromadorea</taxon>
        <taxon>Rhabditida</taxon>
        <taxon>Rhabditina</taxon>
        <taxon>Diplogasteromorpha</taxon>
        <taxon>Diplogasteroidea</taxon>
        <taxon>Neodiplogasteridae</taxon>
        <taxon>Pristionchus</taxon>
    </lineage>
</organism>
<evidence type="ECO:0000313" key="2">
    <source>
        <dbReference type="EMBL" id="GMR35270.1"/>
    </source>
</evidence>
<comment type="caution">
    <text evidence="2">The sequence shown here is derived from an EMBL/GenBank/DDBJ whole genome shotgun (WGS) entry which is preliminary data.</text>
</comment>
<reference evidence="3" key="1">
    <citation type="submission" date="2022-10" db="EMBL/GenBank/DDBJ databases">
        <title>Genome assembly of Pristionchus species.</title>
        <authorList>
            <person name="Yoshida K."/>
            <person name="Sommer R.J."/>
        </authorList>
    </citation>
    <scope>NUCLEOTIDE SEQUENCE [LARGE SCALE GENOMIC DNA]</scope>
    <source>
        <strain evidence="3">RS5460</strain>
    </source>
</reference>
<dbReference type="Proteomes" id="UP001328107">
    <property type="component" value="Unassembled WGS sequence"/>
</dbReference>
<name>A0AAN5C937_9BILA</name>
<gene>
    <name evidence="2" type="ORF">PMAYCL1PPCAC_05465</name>
</gene>
<feature type="non-terminal residue" evidence="2">
    <location>
        <position position="1"/>
    </location>
</feature>